<organism evidence="1 2">
    <name type="scientific">Neisseria dumasiana</name>
    <dbReference type="NCBI Taxonomy" id="1931275"/>
    <lineage>
        <taxon>Bacteria</taxon>
        <taxon>Pseudomonadati</taxon>
        <taxon>Pseudomonadota</taxon>
        <taxon>Betaproteobacteria</taxon>
        <taxon>Neisseriales</taxon>
        <taxon>Neisseriaceae</taxon>
        <taxon>Neisseria</taxon>
    </lineage>
</organism>
<gene>
    <name evidence="1" type="ORF">BV912_01990</name>
</gene>
<reference evidence="2" key="1">
    <citation type="submission" date="2017-01" db="EMBL/GenBank/DDBJ databases">
        <authorList>
            <person name="Mah S.A."/>
            <person name="Swanson W.J."/>
            <person name="Moy G.W."/>
            <person name="Vacquier V.D."/>
        </authorList>
    </citation>
    <scope>NUCLEOTIDE SEQUENCE [LARGE SCALE GENOMIC DNA]</scope>
    <source>
        <strain evidence="2">124861</strain>
    </source>
</reference>
<protein>
    <submittedName>
        <fullName evidence="1">Uncharacterized protein</fullName>
    </submittedName>
</protein>
<dbReference type="RefSeq" id="WP_085358054.1">
    <property type="nucleotide sequence ID" value="NZ_MTAB01000003.1"/>
</dbReference>
<name>A0A1X3DLS9_9NEIS</name>
<dbReference type="AlphaFoldDB" id="A0A1X3DLS9"/>
<proteinExistence type="predicted"/>
<dbReference type="Proteomes" id="UP000193303">
    <property type="component" value="Unassembled WGS sequence"/>
</dbReference>
<sequence length="127" mass="14201">MNIHEIAIKSLLSAIDARGWNILVHEDNGGGLTLAIWRGKGRKPGMTWFCHCGYEYNHGQLVEDLVALAEGSNPASWEGMNDMARNEFWEMVNEQYSGHCVLDMDGCQPWGAASRTELGIFCQPEED</sequence>
<evidence type="ECO:0000313" key="2">
    <source>
        <dbReference type="Proteomes" id="UP000193303"/>
    </source>
</evidence>
<accession>A0A1X3DLS9</accession>
<evidence type="ECO:0000313" key="1">
    <source>
        <dbReference type="EMBL" id="OSI24647.1"/>
    </source>
</evidence>
<comment type="caution">
    <text evidence="1">The sequence shown here is derived from an EMBL/GenBank/DDBJ whole genome shotgun (WGS) entry which is preliminary data.</text>
</comment>
<dbReference type="EMBL" id="MTAB01000003">
    <property type="protein sequence ID" value="OSI24647.1"/>
    <property type="molecule type" value="Genomic_DNA"/>
</dbReference>